<comment type="caution">
    <text evidence="2">The sequence shown here is derived from an EMBL/GenBank/DDBJ whole genome shotgun (WGS) entry which is preliminary data.</text>
</comment>
<keyword evidence="3" id="KW-1185">Reference proteome</keyword>
<keyword evidence="1" id="KW-0812">Transmembrane</keyword>
<accession>A0ABP1RPJ8</accession>
<evidence type="ECO:0000313" key="3">
    <source>
        <dbReference type="Proteomes" id="UP001642540"/>
    </source>
</evidence>
<reference evidence="2 3" key="1">
    <citation type="submission" date="2024-08" db="EMBL/GenBank/DDBJ databases">
        <authorList>
            <person name="Cucini C."/>
            <person name="Frati F."/>
        </authorList>
    </citation>
    <scope>NUCLEOTIDE SEQUENCE [LARGE SCALE GENOMIC DNA]</scope>
</reference>
<name>A0ABP1RPJ8_9HEXA</name>
<dbReference type="Proteomes" id="UP001642540">
    <property type="component" value="Unassembled WGS sequence"/>
</dbReference>
<evidence type="ECO:0000256" key="1">
    <source>
        <dbReference type="SAM" id="Phobius"/>
    </source>
</evidence>
<keyword evidence="1" id="KW-0472">Membrane</keyword>
<protein>
    <submittedName>
        <fullName evidence="2">Uncharacterized protein</fullName>
    </submittedName>
</protein>
<gene>
    <name evidence="2" type="ORF">ODALV1_LOCUS24612</name>
</gene>
<feature type="transmembrane region" description="Helical" evidence="1">
    <location>
        <begin position="12"/>
        <end position="30"/>
    </location>
</feature>
<dbReference type="EMBL" id="CAXLJM020000092">
    <property type="protein sequence ID" value="CAL8132426.1"/>
    <property type="molecule type" value="Genomic_DNA"/>
</dbReference>
<proteinExistence type="predicted"/>
<organism evidence="2 3">
    <name type="scientific">Orchesella dallaii</name>
    <dbReference type="NCBI Taxonomy" id="48710"/>
    <lineage>
        <taxon>Eukaryota</taxon>
        <taxon>Metazoa</taxon>
        <taxon>Ecdysozoa</taxon>
        <taxon>Arthropoda</taxon>
        <taxon>Hexapoda</taxon>
        <taxon>Collembola</taxon>
        <taxon>Entomobryomorpha</taxon>
        <taxon>Entomobryoidea</taxon>
        <taxon>Orchesellidae</taxon>
        <taxon>Orchesellinae</taxon>
        <taxon>Orchesella</taxon>
    </lineage>
</organism>
<evidence type="ECO:0000313" key="2">
    <source>
        <dbReference type="EMBL" id="CAL8132426.1"/>
    </source>
</evidence>
<sequence length="234" mass="26383">MATRLEKGIEWLCWILTLVICSLIAKHFLYAHILPTFGWKGEIATNHFSGSATCYENGRVFYSFNLDEISTLSSTGSLFGGLKKELADVCDQLNEFYPKSKIYINAPFGIADDPTFVVLPICHLTNVVVAVAGPECLHPITCSRYRGLRRKVRDAVCARITEIKWKRTFTIAIHLDDPVFETEVHEKADKGANHNDNYARCQQRNGPSALQTFFKPSVNDNTMQCPQIDFNFVA</sequence>
<keyword evidence="1" id="KW-1133">Transmembrane helix</keyword>